<evidence type="ECO:0000256" key="2">
    <source>
        <dbReference type="ARBA" id="ARBA00022723"/>
    </source>
</evidence>
<organism evidence="4 5">
    <name type="scientific">Coptotermes formosanus</name>
    <name type="common">Formosan subterranean termite</name>
    <dbReference type="NCBI Taxonomy" id="36987"/>
    <lineage>
        <taxon>Eukaryota</taxon>
        <taxon>Metazoa</taxon>
        <taxon>Ecdysozoa</taxon>
        <taxon>Arthropoda</taxon>
        <taxon>Hexapoda</taxon>
        <taxon>Insecta</taxon>
        <taxon>Pterygota</taxon>
        <taxon>Neoptera</taxon>
        <taxon>Polyneoptera</taxon>
        <taxon>Dictyoptera</taxon>
        <taxon>Blattodea</taxon>
        <taxon>Blattoidea</taxon>
        <taxon>Termitoidae</taxon>
        <taxon>Rhinotermitidae</taxon>
        <taxon>Coptotermes</taxon>
    </lineage>
</organism>
<sequence length="200" mass="22676">MDGKHITIQAPNYSGSDFFHYKSFSVGLFVVANANYQVMYMDFGCQGRISGVFANTRFKKMLMACKLNLPANGPLPGRTKSVPYVFLRDDTFPLSPNVQKPYPGHQEKGLSRRITIDFLGLERCQRTYSEFCLLDSESSTSSRQSYTPPGKFHSEDKDNVELIPGTWRKEINAETVLLSSPRKARNSFTEAKNVRQELDL</sequence>
<dbReference type="AlphaFoldDB" id="A0A6L2PCB9"/>
<feature type="domain" description="DDE Tnp4" evidence="3">
    <location>
        <begin position="1"/>
        <end position="111"/>
    </location>
</feature>
<name>A0A6L2PCB9_COPFO</name>
<comment type="cofactor">
    <cofactor evidence="1">
        <name>a divalent metal cation</name>
        <dbReference type="ChEBI" id="CHEBI:60240"/>
    </cofactor>
</comment>
<evidence type="ECO:0000313" key="5">
    <source>
        <dbReference type="Proteomes" id="UP000502823"/>
    </source>
</evidence>
<dbReference type="EMBL" id="BLKM01000111">
    <property type="protein sequence ID" value="GFG29090.1"/>
    <property type="molecule type" value="Genomic_DNA"/>
</dbReference>
<comment type="caution">
    <text evidence="4">The sequence shown here is derived from an EMBL/GenBank/DDBJ whole genome shotgun (WGS) entry which is preliminary data.</text>
</comment>
<dbReference type="InterPro" id="IPR027806">
    <property type="entry name" value="HARBI1_dom"/>
</dbReference>
<dbReference type="GO" id="GO:0046872">
    <property type="term" value="F:metal ion binding"/>
    <property type="evidence" value="ECO:0007669"/>
    <property type="project" value="UniProtKB-KW"/>
</dbReference>
<dbReference type="Pfam" id="PF13359">
    <property type="entry name" value="DDE_Tnp_4"/>
    <property type="match status" value="1"/>
</dbReference>
<dbReference type="Proteomes" id="UP000502823">
    <property type="component" value="Unassembled WGS sequence"/>
</dbReference>
<reference evidence="5" key="1">
    <citation type="submission" date="2020-01" db="EMBL/GenBank/DDBJ databases">
        <title>Draft genome sequence of the Termite Coptotermes fromosanus.</title>
        <authorList>
            <person name="Itakura S."/>
            <person name="Yosikawa Y."/>
            <person name="Umezawa K."/>
        </authorList>
    </citation>
    <scope>NUCLEOTIDE SEQUENCE [LARGE SCALE GENOMIC DNA]</scope>
</reference>
<dbReference type="OrthoDB" id="8189124at2759"/>
<dbReference type="InParanoid" id="A0A6L2PCB9"/>
<protein>
    <recommendedName>
        <fullName evidence="3">DDE Tnp4 domain-containing protein</fullName>
    </recommendedName>
</protein>
<proteinExistence type="predicted"/>
<keyword evidence="2" id="KW-0479">Metal-binding</keyword>
<accession>A0A6L2PCB9</accession>
<evidence type="ECO:0000259" key="3">
    <source>
        <dbReference type="Pfam" id="PF13359"/>
    </source>
</evidence>
<gene>
    <name evidence="4" type="ORF">Cfor_00260</name>
</gene>
<keyword evidence="5" id="KW-1185">Reference proteome</keyword>
<evidence type="ECO:0000313" key="4">
    <source>
        <dbReference type="EMBL" id="GFG29090.1"/>
    </source>
</evidence>
<evidence type="ECO:0000256" key="1">
    <source>
        <dbReference type="ARBA" id="ARBA00001968"/>
    </source>
</evidence>